<comment type="similarity">
    <text evidence="1">Belongs to the 2Fe2S plant-type ferredoxin family.</text>
</comment>
<proteinExistence type="inferred from homology"/>
<gene>
    <name evidence="10" type="ORF">AWB82_03684</name>
</gene>
<dbReference type="InterPro" id="IPR001041">
    <property type="entry name" value="2Fe-2S_ferredoxin-type"/>
</dbReference>
<evidence type="ECO:0000256" key="5">
    <source>
        <dbReference type="ARBA" id="ARBA00022982"/>
    </source>
</evidence>
<dbReference type="PANTHER" id="PTHR43112">
    <property type="entry name" value="FERREDOXIN"/>
    <property type="match status" value="1"/>
</dbReference>
<evidence type="ECO:0000256" key="7">
    <source>
        <dbReference type="ARBA" id="ARBA00023014"/>
    </source>
</evidence>
<dbReference type="EMBL" id="FCOJ02000025">
    <property type="protein sequence ID" value="SAK66157.1"/>
    <property type="molecule type" value="Genomic_DNA"/>
</dbReference>
<organism evidence="10 11">
    <name type="scientific">Caballeronia glebae</name>
    <dbReference type="NCBI Taxonomy" id="1777143"/>
    <lineage>
        <taxon>Bacteria</taxon>
        <taxon>Pseudomonadati</taxon>
        <taxon>Pseudomonadota</taxon>
        <taxon>Betaproteobacteria</taxon>
        <taxon>Burkholderiales</taxon>
        <taxon>Burkholderiaceae</taxon>
        <taxon>Caballeronia</taxon>
    </lineage>
</organism>
<dbReference type="CDD" id="cd00207">
    <property type="entry name" value="fer2"/>
    <property type="match status" value="1"/>
</dbReference>
<dbReference type="Pfam" id="PF00111">
    <property type="entry name" value="Fer2"/>
    <property type="match status" value="1"/>
</dbReference>
<dbReference type="GO" id="GO:0051537">
    <property type="term" value="F:2 iron, 2 sulfur cluster binding"/>
    <property type="evidence" value="ECO:0007669"/>
    <property type="project" value="UniProtKB-KW"/>
</dbReference>
<dbReference type="Proteomes" id="UP000054596">
    <property type="component" value="Unassembled WGS sequence"/>
</dbReference>
<sequence>MSNEDSRAFAMIIEPAGHFVAVKDGETLLEAALRANLSLPRSCRNGTCRACMCRMLDGEIAYRVDWPGLTAEEKAEGWILPCVALAQSDLTIAQPDARESAPAPRPTRSRGF</sequence>
<dbReference type="InterPro" id="IPR036010">
    <property type="entry name" value="2Fe-2S_ferredoxin-like_sf"/>
</dbReference>
<name>A0A158B9Y1_9BURK</name>
<evidence type="ECO:0000256" key="1">
    <source>
        <dbReference type="ARBA" id="ARBA00007874"/>
    </source>
</evidence>
<dbReference type="InterPro" id="IPR012675">
    <property type="entry name" value="Beta-grasp_dom_sf"/>
</dbReference>
<dbReference type="PANTHER" id="PTHR43112:SF3">
    <property type="entry name" value="FERREDOXIN-2, CHLOROPLASTIC"/>
    <property type="match status" value="1"/>
</dbReference>
<keyword evidence="5" id="KW-0249">Electron transport</keyword>
<keyword evidence="11" id="KW-1185">Reference proteome</keyword>
<dbReference type="GO" id="GO:0046872">
    <property type="term" value="F:metal ion binding"/>
    <property type="evidence" value="ECO:0007669"/>
    <property type="project" value="UniProtKB-KW"/>
</dbReference>
<comment type="cofactor">
    <cofactor evidence="8">
        <name>[2Fe-2S] cluster</name>
        <dbReference type="ChEBI" id="CHEBI:190135"/>
    </cofactor>
</comment>
<keyword evidence="4" id="KW-0479">Metal-binding</keyword>
<evidence type="ECO:0000256" key="6">
    <source>
        <dbReference type="ARBA" id="ARBA00023004"/>
    </source>
</evidence>
<keyword evidence="6" id="KW-0408">Iron</keyword>
<keyword evidence="7" id="KW-0411">Iron-sulfur</keyword>
<dbReference type="STRING" id="1777143.AWB82_03684"/>
<keyword evidence="3" id="KW-0001">2Fe-2S</keyword>
<dbReference type="Gene3D" id="3.10.20.30">
    <property type="match status" value="1"/>
</dbReference>
<evidence type="ECO:0000313" key="10">
    <source>
        <dbReference type="EMBL" id="SAK66157.1"/>
    </source>
</evidence>
<reference evidence="10" key="1">
    <citation type="submission" date="2016-01" db="EMBL/GenBank/DDBJ databases">
        <authorList>
            <person name="Peeters C."/>
        </authorList>
    </citation>
    <scope>NUCLEOTIDE SEQUENCE [LARGE SCALE GENOMIC DNA]</scope>
    <source>
        <strain evidence="10">LMG 29325</strain>
    </source>
</reference>
<dbReference type="AlphaFoldDB" id="A0A158B9Y1"/>
<protein>
    <submittedName>
        <fullName evidence="10">(2Fe-2S)-binding protein</fullName>
    </submittedName>
</protein>
<dbReference type="PROSITE" id="PS51085">
    <property type="entry name" value="2FE2S_FER_2"/>
    <property type="match status" value="1"/>
</dbReference>
<evidence type="ECO:0000256" key="3">
    <source>
        <dbReference type="ARBA" id="ARBA00022714"/>
    </source>
</evidence>
<evidence type="ECO:0000313" key="11">
    <source>
        <dbReference type="Proteomes" id="UP000054596"/>
    </source>
</evidence>
<dbReference type="SUPFAM" id="SSF54292">
    <property type="entry name" value="2Fe-2S ferredoxin-like"/>
    <property type="match status" value="1"/>
</dbReference>
<evidence type="ECO:0000256" key="8">
    <source>
        <dbReference type="ARBA" id="ARBA00034078"/>
    </source>
</evidence>
<feature type="domain" description="2Fe-2S ferredoxin-type" evidence="9">
    <location>
        <begin position="7"/>
        <end position="98"/>
    </location>
</feature>
<keyword evidence="2" id="KW-0813">Transport</keyword>
<evidence type="ECO:0000259" key="9">
    <source>
        <dbReference type="PROSITE" id="PS51085"/>
    </source>
</evidence>
<evidence type="ECO:0000256" key="2">
    <source>
        <dbReference type="ARBA" id="ARBA00022448"/>
    </source>
</evidence>
<comment type="caution">
    <text evidence="10">The sequence shown here is derived from an EMBL/GenBank/DDBJ whole genome shotgun (WGS) entry which is preliminary data.</text>
</comment>
<accession>A0A158B9Y1</accession>
<evidence type="ECO:0000256" key="4">
    <source>
        <dbReference type="ARBA" id="ARBA00022723"/>
    </source>
</evidence>